<feature type="compositionally biased region" description="Polar residues" evidence="1">
    <location>
        <begin position="66"/>
        <end position="79"/>
    </location>
</feature>
<gene>
    <name evidence="2" type="ORF">SEPCBS119000_005267</name>
</gene>
<evidence type="ECO:0000313" key="3">
    <source>
        <dbReference type="Proteomes" id="UP001642502"/>
    </source>
</evidence>
<organism evidence="2 3">
    <name type="scientific">Sporothrix epigloea</name>
    <dbReference type="NCBI Taxonomy" id="1892477"/>
    <lineage>
        <taxon>Eukaryota</taxon>
        <taxon>Fungi</taxon>
        <taxon>Dikarya</taxon>
        <taxon>Ascomycota</taxon>
        <taxon>Pezizomycotina</taxon>
        <taxon>Sordariomycetes</taxon>
        <taxon>Sordariomycetidae</taxon>
        <taxon>Ophiostomatales</taxon>
        <taxon>Ophiostomataceae</taxon>
        <taxon>Sporothrix</taxon>
    </lineage>
</organism>
<reference evidence="2 3" key="1">
    <citation type="submission" date="2024-01" db="EMBL/GenBank/DDBJ databases">
        <authorList>
            <person name="Allen C."/>
            <person name="Tagirdzhanova G."/>
        </authorList>
    </citation>
    <scope>NUCLEOTIDE SEQUENCE [LARGE SCALE GENOMIC DNA]</scope>
    <source>
        <strain evidence="2 3">CBS 119000</strain>
    </source>
</reference>
<protein>
    <submittedName>
        <fullName evidence="2">Uncharacterized protein</fullName>
    </submittedName>
</protein>
<accession>A0ABP0DWM3</accession>
<feature type="compositionally biased region" description="Basic and acidic residues" evidence="1">
    <location>
        <begin position="50"/>
        <end position="62"/>
    </location>
</feature>
<dbReference type="Proteomes" id="UP001642502">
    <property type="component" value="Unassembled WGS sequence"/>
</dbReference>
<proteinExistence type="predicted"/>
<evidence type="ECO:0000313" key="2">
    <source>
        <dbReference type="EMBL" id="CAK7272705.1"/>
    </source>
</evidence>
<name>A0ABP0DWM3_9PEZI</name>
<dbReference type="EMBL" id="CAWUON010000095">
    <property type="protein sequence ID" value="CAK7272705.1"/>
    <property type="molecule type" value="Genomic_DNA"/>
</dbReference>
<evidence type="ECO:0000256" key="1">
    <source>
        <dbReference type="SAM" id="MobiDB-lite"/>
    </source>
</evidence>
<keyword evidence="3" id="KW-1185">Reference proteome</keyword>
<feature type="region of interest" description="Disordered" evidence="1">
    <location>
        <begin position="50"/>
        <end position="79"/>
    </location>
</feature>
<comment type="caution">
    <text evidence="2">The sequence shown here is derived from an EMBL/GenBank/DDBJ whole genome shotgun (WGS) entry which is preliminary data.</text>
</comment>
<sequence length="404" mass="43006">MTIDAATVTYASAIARDNDNASLDDIRRANDRQSEAKLAMITKMLEEIREDRRQRRGEREARVIAASTTQQSEAPRNTANTANDLIRELIKELREDRLERAARRITAATARVAAAVTTTPVDMAATAPVEADLAEAAATTAAPTVIFTMPPTEVATIPVIQTETAVSTAFPAAAPTMAAVPTSETVATSITLRTEKAATPAALPTEPTATSDTSCGPTLVIKNKASRGSRDDITVARNAHNGDNIARNNRNAVDAHVSASRKQLLYRPFPISKLPVPVDTGLIRLRRKRKRHKDADAGDHIAHCGALRNNGRPPCTTPKSMINKAALASTPITTVRLKGVGGFGPSIDGVATFDLWSTLRDSLTSVFSGNTREVSSNGTLPGLPRKCRCLSSLACSTIPATVCL</sequence>